<sequence length="111" mass="12445">MTVKLKIIEFRGDANPILHVLMRNEGISPLQPGSLKYMRTMRNGAVEEGRVNIDNLEPGQSSELRIDAGAQCKSIRFTQYASRSFKNSLPANGYLEMGFFGWKIVEPVILS</sequence>
<dbReference type="RefSeq" id="WP_408332306.1">
    <property type="nucleotide sequence ID" value="NZ_JAQQFH010000028.1"/>
</dbReference>
<reference evidence="1 2" key="1">
    <citation type="journal article" date="2024" name="Chem. Sci.">
        <title>Discovery of megapolipeptins by genome mining of a Burkholderiales bacteria collection.</title>
        <authorList>
            <person name="Paulo B.S."/>
            <person name="Recchia M.J.J."/>
            <person name="Lee S."/>
            <person name="Fergusson C.H."/>
            <person name="Romanowski S.B."/>
            <person name="Hernandez A."/>
            <person name="Krull N."/>
            <person name="Liu D.Y."/>
            <person name="Cavanagh H."/>
            <person name="Bos A."/>
            <person name="Gray C.A."/>
            <person name="Murphy B.T."/>
            <person name="Linington R.G."/>
            <person name="Eustaquio A.S."/>
        </authorList>
    </citation>
    <scope>NUCLEOTIDE SEQUENCE [LARGE SCALE GENOMIC DNA]</scope>
    <source>
        <strain evidence="1 2">RL16-012-BIC-B</strain>
    </source>
</reference>
<name>A0ABW8ZMB7_9BURK</name>
<gene>
    <name evidence="1" type="ORF">PQR66_11505</name>
</gene>
<evidence type="ECO:0000313" key="2">
    <source>
        <dbReference type="Proteomes" id="UP001629249"/>
    </source>
</evidence>
<keyword evidence="2" id="KW-1185">Reference proteome</keyword>
<accession>A0ABW8ZMB7</accession>
<organism evidence="1 2">
    <name type="scientific">Paraburkholderia agricolaris</name>
    <dbReference type="NCBI Taxonomy" id="2152888"/>
    <lineage>
        <taxon>Bacteria</taxon>
        <taxon>Pseudomonadati</taxon>
        <taxon>Pseudomonadota</taxon>
        <taxon>Betaproteobacteria</taxon>
        <taxon>Burkholderiales</taxon>
        <taxon>Burkholderiaceae</taxon>
        <taxon>Paraburkholderia</taxon>
    </lineage>
</organism>
<dbReference type="EMBL" id="JAQQFN010000007">
    <property type="protein sequence ID" value="MFL9883656.1"/>
    <property type="molecule type" value="Genomic_DNA"/>
</dbReference>
<evidence type="ECO:0000313" key="1">
    <source>
        <dbReference type="EMBL" id="MFL9883656.1"/>
    </source>
</evidence>
<proteinExistence type="predicted"/>
<dbReference type="Proteomes" id="UP001629249">
    <property type="component" value="Unassembled WGS sequence"/>
</dbReference>
<protein>
    <submittedName>
        <fullName evidence="1">Uncharacterized protein</fullName>
    </submittedName>
</protein>
<comment type="caution">
    <text evidence="1">The sequence shown here is derived from an EMBL/GenBank/DDBJ whole genome shotgun (WGS) entry which is preliminary data.</text>
</comment>